<organism evidence="2 3">
    <name type="scientific">Prorocentrum cordatum</name>
    <dbReference type="NCBI Taxonomy" id="2364126"/>
    <lineage>
        <taxon>Eukaryota</taxon>
        <taxon>Sar</taxon>
        <taxon>Alveolata</taxon>
        <taxon>Dinophyceae</taxon>
        <taxon>Prorocentrales</taxon>
        <taxon>Prorocentraceae</taxon>
        <taxon>Prorocentrum</taxon>
    </lineage>
</organism>
<name>A0ABN9Y0E3_9DINO</name>
<evidence type="ECO:0000313" key="2">
    <source>
        <dbReference type="EMBL" id="CAK0905897.1"/>
    </source>
</evidence>
<feature type="region of interest" description="Disordered" evidence="1">
    <location>
        <begin position="228"/>
        <end position="323"/>
    </location>
</feature>
<gene>
    <name evidence="2" type="ORF">PCOR1329_LOCUS81438</name>
</gene>
<feature type="compositionally biased region" description="Basic residues" evidence="1">
    <location>
        <begin position="301"/>
        <end position="313"/>
    </location>
</feature>
<feature type="compositionally biased region" description="Basic residues" evidence="1">
    <location>
        <begin position="254"/>
        <end position="272"/>
    </location>
</feature>
<feature type="region of interest" description="Disordered" evidence="1">
    <location>
        <begin position="133"/>
        <end position="209"/>
    </location>
</feature>
<feature type="non-terminal residue" evidence="2">
    <location>
        <position position="350"/>
    </location>
</feature>
<feature type="compositionally biased region" description="Low complexity" evidence="1">
    <location>
        <begin position="274"/>
        <end position="287"/>
    </location>
</feature>
<dbReference type="Proteomes" id="UP001189429">
    <property type="component" value="Unassembled WGS sequence"/>
</dbReference>
<evidence type="ECO:0000313" key="3">
    <source>
        <dbReference type="Proteomes" id="UP001189429"/>
    </source>
</evidence>
<comment type="caution">
    <text evidence="2">The sequence shown here is derived from an EMBL/GenBank/DDBJ whole genome shotgun (WGS) entry which is preliminary data.</text>
</comment>
<dbReference type="EMBL" id="CAUYUJ010021616">
    <property type="protein sequence ID" value="CAK0905897.1"/>
    <property type="molecule type" value="Genomic_DNA"/>
</dbReference>
<feature type="compositionally biased region" description="Basic residues" evidence="1">
    <location>
        <begin position="135"/>
        <end position="170"/>
    </location>
</feature>
<protein>
    <submittedName>
        <fullName evidence="2">Uncharacterized protein</fullName>
    </submittedName>
</protein>
<sequence length="350" mass="38997">MCCISLVPEIFGDTVHPARPRCCRRRRWSGLAGDRQEWPAMASRWPAISPYEPPSAACAWAMDHLNDARSRRRGLVHRDPSMRRRQGLRARGGDGRGQHALVLLQAPARRRAGHNSKHKRTHMHRHTLFLVSGRGRARRRRVRTKRATQRLIRHRKRRKKQAEQRARRRLSAAEASGGWRRDTVTEEDADGDGRRRREPVGSGGSLGLGARATAALRGLDVRAHALQDARGPHLSSGPNVARLGELVPPGPQRLRAHGAPRRRRPQHVRGRGRGPAVAGGVPGTAAPLEQTTGRPGPISRMWRRRRRRRRHRPPGGGAICSAGPAALLRAPPRMGRPGSYIRRGLGPSWL</sequence>
<proteinExistence type="predicted"/>
<accession>A0ABN9Y0E3</accession>
<keyword evidence="3" id="KW-1185">Reference proteome</keyword>
<evidence type="ECO:0000256" key="1">
    <source>
        <dbReference type="SAM" id="MobiDB-lite"/>
    </source>
</evidence>
<reference evidence="2" key="1">
    <citation type="submission" date="2023-10" db="EMBL/GenBank/DDBJ databases">
        <authorList>
            <person name="Chen Y."/>
            <person name="Shah S."/>
            <person name="Dougan E. K."/>
            <person name="Thang M."/>
            <person name="Chan C."/>
        </authorList>
    </citation>
    <scope>NUCLEOTIDE SEQUENCE [LARGE SCALE GENOMIC DNA]</scope>
</reference>